<feature type="domain" description="ChsH2 rubredoxin-like zinc ribbon" evidence="2">
    <location>
        <begin position="13"/>
        <end position="40"/>
    </location>
</feature>
<proteinExistence type="predicted"/>
<gene>
    <name evidence="3" type="ORF">EUA93_01075</name>
</gene>
<dbReference type="InterPro" id="IPR052513">
    <property type="entry name" value="Thioester_dehydratase-like"/>
</dbReference>
<dbReference type="InterPro" id="IPR022002">
    <property type="entry name" value="ChsH2_Znr"/>
</dbReference>
<dbReference type="Pfam" id="PF01796">
    <property type="entry name" value="OB_ChsH2_C"/>
    <property type="match status" value="1"/>
</dbReference>
<dbReference type="PANTHER" id="PTHR34075:SF5">
    <property type="entry name" value="BLR3430 PROTEIN"/>
    <property type="match status" value="1"/>
</dbReference>
<dbReference type="PANTHER" id="PTHR34075">
    <property type="entry name" value="BLR3430 PROTEIN"/>
    <property type="match status" value="1"/>
</dbReference>
<dbReference type="OrthoDB" id="4303499at2"/>
<accession>A0A4Q2RVW7</accession>
<dbReference type="Pfam" id="PF12172">
    <property type="entry name" value="zf-ChsH2"/>
    <property type="match status" value="1"/>
</dbReference>
<dbReference type="Proteomes" id="UP000294071">
    <property type="component" value="Unassembled WGS sequence"/>
</dbReference>
<reference evidence="3 4" key="1">
    <citation type="submission" date="2019-01" db="EMBL/GenBank/DDBJ databases">
        <title>Novel species of Nocardioides.</title>
        <authorList>
            <person name="Liu Q."/>
            <person name="Xin Y.-H."/>
        </authorList>
    </citation>
    <scope>NUCLEOTIDE SEQUENCE [LARGE SCALE GENOMIC DNA]</scope>
    <source>
        <strain evidence="3 4">CGMCC 4.6882</strain>
    </source>
</reference>
<dbReference type="AlphaFoldDB" id="A0A4Q2RVW7"/>
<name>A0A4Q2RVW7_9ACTN</name>
<feature type="domain" description="ChsH2 C-terminal OB-fold" evidence="1">
    <location>
        <begin position="44"/>
        <end position="100"/>
    </location>
</feature>
<dbReference type="InterPro" id="IPR012340">
    <property type="entry name" value="NA-bd_OB-fold"/>
</dbReference>
<evidence type="ECO:0000259" key="1">
    <source>
        <dbReference type="Pfam" id="PF01796"/>
    </source>
</evidence>
<evidence type="ECO:0008006" key="5">
    <source>
        <dbReference type="Google" id="ProtNLM"/>
    </source>
</evidence>
<keyword evidence="4" id="KW-1185">Reference proteome</keyword>
<dbReference type="SUPFAM" id="SSF50249">
    <property type="entry name" value="Nucleic acid-binding proteins"/>
    <property type="match status" value="1"/>
</dbReference>
<evidence type="ECO:0000259" key="2">
    <source>
        <dbReference type="Pfam" id="PF12172"/>
    </source>
</evidence>
<protein>
    <recommendedName>
        <fullName evidence="5">DNA-binding protein</fullName>
    </recommendedName>
</protein>
<comment type="caution">
    <text evidence="3">The sequence shown here is derived from an EMBL/GenBank/DDBJ whole genome shotgun (WGS) entry which is preliminary data.</text>
</comment>
<evidence type="ECO:0000313" key="3">
    <source>
        <dbReference type="EMBL" id="RYB93068.1"/>
    </source>
</evidence>
<dbReference type="Gene3D" id="6.10.30.10">
    <property type="match status" value="1"/>
</dbReference>
<sequence>MMTDTLDLAVAPLTGTHCATCGRTFYPARDLCPTCWATDLPAHDLTPTGTVATWTVVRMGKLFEVPYALCYADFAGDVRVLGRVVNWVEDQPLAPGMTVTTHADAETGDHVFTVDHASAPTEQEA</sequence>
<organism evidence="3 4">
    <name type="scientific">Nocardioides oleivorans</name>
    <dbReference type="NCBI Taxonomy" id="273676"/>
    <lineage>
        <taxon>Bacteria</taxon>
        <taxon>Bacillati</taxon>
        <taxon>Actinomycetota</taxon>
        <taxon>Actinomycetes</taxon>
        <taxon>Propionibacteriales</taxon>
        <taxon>Nocardioidaceae</taxon>
        <taxon>Nocardioides</taxon>
    </lineage>
</organism>
<dbReference type="EMBL" id="SDWT01000001">
    <property type="protein sequence ID" value="RYB93068.1"/>
    <property type="molecule type" value="Genomic_DNA"/>
</dbReference>
<evidence type="ECO:0000313" key="4">
    <source>
        <dbReference type="Proteomes" id="UP000294071"/>
    </source>
</evidence>
<dbReference type="InterPro" id="IPR002878">
    <property type="entry name" value="ChsH2_C"/>
</dbReference>